<evidence type="ECO:0000256" key="1">
    <source>
        <dbReference type="SAM" id="Phobius"/>
    </source>
</evidence>
<evidence type="ECO:0000313" key="3">
    <source>
        <dbReference type="Proteomes" id="UP000827092"/>
    </source>
</evidence>
<feature type="transmembrane region" description="Helical" evidence="1">
    <location>
        <begin position="6"/>
        <end position="27"/>
    </location>
</feature>
<dbReference type="InterPro" id="IPR017384">
    <property type="entry name" value="NADH_Ub_cplx-1_asu_su-1"/>
</dbReference>
<dbReference type="Proteomes" id="UP000827092">
    <property type="component" value="Unassembled WGS sequence"/>
</dbReference>
<evidence type="ECO:0008006" key="4">
    <source>
        <dbReference type="Google" id="ProtNLM"/>
    </source>
</evidence>
<dbReference type="AlphaFoldDB" id="A0AAV6VLY9"/>
<dbReference type="Pfam" id="PF15879">
    <property type="entry name" value="MWFE"/>
    <property type="match status" value="1"/>
</dbReference>
<keyword evidence="1" id="KW-1133">Transmembrane helix</keyword>
<comment type="caution">
    <text evidence="2">The sequence shown here is derived from an EMBL/GenBank/DDBJ whole genome shotgun (WGS) entry which is preliminary data.</text>
</comment>
<proteinExistence type="predicted"/>
<name>A0AAV6VLY9_9ARAC</name>
<accession>A0AAV6VLY9</accession>
<keyword evidence="1" id="KW-0472">Membrane</keyword>
<reference evidence="2 3" key="1">
    <citation type="journal article" date="2022" name="Nat. Ecol. Evol.">
        <title>A masculinizing supergene underlies an exaggerated male reproductive morph in a spider.</title>
        <authorList>
            <person name="Hendrickx F."/>
            <person name="De Corte Z."/>
            <person name="Sonet G."/>
            <person name="Van Belleghem S.M."/>
            <person name="Kostlbacher S."/>
            <person name="Vangestel C."/>
        </authorList>
    </citation>
    <scope>NUCLEOTIDE SEQUENCE [LARGE SCALE GENOMIC DNA]</scope>
    <source>
        <strain evidence="2">W744_W776</strain>
    </source>
</reference>
<evidence type="ECO:0000313" key="2">
    <source>
        <dbReference type="EMBL" id="KAG8197722.1"/>
    </source>
</evidence>
<keyword evidence="1" id="KW-0812">Transmembrane</keyword>
<dbReference type="EMBL" id="JAFNEN010000052">
    <property type="protein sequence ID" value="KAG8197722.1"/>
    <property type="molecule type" value="Genomic_DNA"/>
</dbReference>
<organism evidence="2 3">
    <name type="scientific">Oedothorax gibbosus</name>
    <dbReference type="NCBI Taxonomy" id="931172"/>
    <lineage>
        <taxon>Eukaryota</taxon>
        <taxon>Metazoa</taxon>
        <taxon>Ecdysozoa</taxon>
        <taxon>Arthropoda</taxon>
        <taxon>Chelicerata</taxon>
        <taxon>Arachnida</taxon>
        <taxon>Araneae</taxon>
        <taxon>Araneomorphae</taxon>
        <taxon>Entelegynae</taxon>
        <taxon>Araneoidea</taxon>
        <taxon>Linyphiidae</taxon>
        <taxon>Erigoninae</taxon>
        <taxon>Oedothorax</taxon>
    </lineage>
</organism>
<protein>
    <recommendedName>
        <fullName evidence="4">NADH-ubiquinone oxidoreductase MWFE subunit</fullName>
    </recommendedName>
</protein>
<gene>
    <name evidence="2" type="ORF">JTE90_001644</name>
</gene>
<sequence>MWYEIIPTLSVFATFIFLPCYTPYFVGRLIRGKPPRRTAMEPEDRKLTMRDQRLTGHIYKVQGLDSIPDLK</sequence>
<keyword evidence="3" id="KW-1185">Reference proteome</keyword>